<dbReference type="InterPro" id="IPR002750">
    <property type="entry name" value="CobE/GbiG_C"/>
</dbReference>
<comment type="caution">
    <text evidence="2">The sequence shown here is derived from an EMBL/GenBank/DDBJ whole genome shotgun (WGS) entry which is preliminary data.</text>
</comment>
<name>A0A927JA78_9ACTN</name>
<dbReference type="Gene3D" id="3.30.420.180">
    <property type="entry name" value="CobE/GbiG C-terminal domain"/>
    <property type="match status" value="1"/>
</dbReference>
<reference evidence="2" key="1">
    <citation type="submission" date="2020-09" db="EMBL/GenBank/DDBJ databases">
        <title>Hoyosella lacisalsi sp. nov., a halotolerant actinobacterium isolated from soil of Lake Gudzhirganskoe.</title>
        <authorList>
            <person name="Yang Q."/>
            <person name="Guo P.Y."/>
            <person name="Liu S.W."/>
            <person name="Li F.N."/>
            <person name="Sun C.H."/>
        </authorList>
    </citation>
    <scope>NUCLEOTIDE SEQUENCE</scope>
    <source>
        <strain evidence="2">G463</strain>
    </source>
</reference>
<evidence type="ECO:0000313" key="2">
    <source>
        <dbReference type="EMBL" id="MBD8505469.1"/>
    </source>
</evidence>
<dbReference type="EMBL" id="JACYWE010000001">
    <property type="protein sequence ID" value="MBD8505469.1"/>
    <property type="molecule type" value="Genomic_DNA"/>
</dbReference>
<dbReference type="InterPro" id="IPR036518">
    <property type="entry name" value="CobE/GbiG_C_sf"/>
</dbReference>
<evidence type="ECO:0000259" key="1">
    <source>
        <dbReference type="Pfam" id="PF01890"/>
    </source>
</evidence>
<proteinExistence type="predicted"/>
<keyword evidence="3" id="KW-1185">Reference proteome</keyword>
<organism evidence="2 3">
    <name type="scientific">Lolliginicoccus lacisalsi</name>
    <dbReference type="NCBI Taxonomy" id="2742202"/>
    <lineage>
        <taxon>Bacteria</taxon>
        <taxon>Bacillati</taxon>
        <taxon>Actinomycetota</taxon>
        <taxon>Actinomycetes</taxon>
        <taxon>Mycobacteriales</taxon>
        <taxon>Hoyosellaceae</taxon>
        <taxon>Lolliginicoccus</taxon>
    </lineage>
</organism>
<evidence type="ECO:0000313" key="3">
    <source>
        <dbReference type="Proteomes" id="UP000642993"/>
    </source>
</evidence>
<dbReference type="RefSeq" id="WP_192037898.1">
    <property type="nucleotide sequence ID" value="NZ_JACYWE010000001.1"/>
</dbReference>
<dbReference type="GO" id="GO:0009236">
    <property type="term" value="P:cobalamin biosynthetic process"/>
    <property type="evidence" value="ECO:0007669"/>
    <property type="project" value="InterPro"/>
</dbReference>
<sequence length="171" mass="17246">MIVTAGLGISSRASHLDVLDMLAELARAAGVLTFVGVGTLESKSAVPALVRGVESFAPIRIEGFAPAELTVIPVEAPSRRLEATVGTGSVAEAAAICAAQRLTRAARRAEDGPVPRPAPVRGGPVPGAAAAIDMLVPKLVGRFVTGAVARATWADCPQGGQAIGAAGMARY</sequence>
<dbReference type="Proteomes" id="UP000642993">
    <property type="component" value="Unassembled WGS sequence"/>
</dbReference>
<feature type="domain" description="CobE/GbiG C-terminal" evidence="1">
    <location>
        <begin position="4"/>
        <end position="104"/>
    </location>
</feature>
<dbReference type="SUPFAM" id="SSF159664">
    <property type="entry name" value="CobE/GbiG C-terminal domain-like"/>
    <property type="match status" value="1"/>
</dbReference>
<dbReference type="Pfam" id="PF01890">
    <property type="entry name" value="CbiG_C"/>
    <property type="match status" value="1"/>
</dbReference>
<accession>A0A927JA78</accession>
<protein>
    <submittedName>
        <fullName evidence="2">Cobalamin biosynthesis protein</fullName>
    </submittedName>
</protein>
<gene>
    <name evidence="2" type="ORF">HT102_03060</name>
</gene>
<dbReference type="AlphaFoldDB" id="A0A927JA78"/>